<organism evidence="2 3">
    <name type="scientific">Paenibacillus piri</name>
    <dbReference type="NCBI Taxonomy" id="2547395"/>
    <lineage>
        <taxon>Bacteria</taxon>
        <taxon>Bacillati</taxon>
        <taxon>Bacillota</taxon>
        <taxon>Bacilli</taxon>
        <taxon>Bacillales</taxon>
        <taxon>Paenibacillaceae</taxon>
        <taxon>Paenibacillus</taxon>
    </lineage>
</organism>
<dbReference type="AlphaFoldDB" id="A0A4R5K8E2"/>
<evidence type="ECO:0000313" key="2">
    <source>
        <dbReference type="EMBL" id="TDF89722.1"/>
    </source>
</evidence>
<dbReference type="GO" id="GO:0008703">
    <property type="term" value="F:5-amino-6-(5-phosphoribosylamino)uracil reductase activity"/>
    <property type="evidence" value="ECO:0007669"/>
    <property type="project" value="InterPro"/>
</dbReference>
<dbReference type="InterPro" id="IPR050765">
    <property type="entry name" value="Riboflavin_Biosynth_HTPR"/>
</dbReference>
<accession>A0A4R5K8E2</accession>
<dbReference type="Proteomes" id="UP000295636">
    <property type="component" value="Unassembled WGS sequence"/>
</dbReference>
<comment type="caution">
    <text evidence="2">The sequence shown here is derived from an EMBL/GenBank/DDBJ whole genome shotgun (WGS) entry which is preliminary data.</text>
</comment>
<dbReference type="Pfam" id="PF01872">
    <property type="entry name" value="RibD_C"/>
    <property type="match status" value="1"/>
</dbReference>
<dbReference type="PANTHER" id="PTHR38011:SF11">
    <property type="entry name" value="2,5-DIAMINO-6-RIBOSYLAMINO-4(3H)-PYRIMIDINONE 5'-PHOSPHATE REDUCTASE"/>
    <property type="match status" value="1"/>
</dbReference>
<feature type="domain" description="Bacterial bifunctional deaminase-reductase C-terminal" evidence="1">
    <location>
        <begin position="2"/>
        <end position="182"/>
    </location>
</feature>
<dbReference type="RefSeq" id="WP_133236856.1">
    <property type="nucleotide sequence ID" value="NZ_SMRT01000036.1"/>
</dbReference>
<dbReference type="EMBL" id="SMRT01000036">
    <property type="protein sequence ID" value="TDF89722.1"/>
    <property type="molecule type" value="Genomic_DNA"/>
</dbReference>
<dbReference type="SUPFAM" id="SSF53597">
    <property type="entry name" value="Dihydrofolate reductase-like"/>
    <property type="match status" value="1"/>
</dbReference>
<evidence type="ECO:0000259" key="1">
    <source>
        <dbReference type="Pfam" id="PF01872"/>
    </source>
</evidence>
<dbReference type="InterPro" id="IPR002734">
    <property type="entry name" value="RibDG_C"/>
</dbReference>
<dbReference type="PANTHER" id="PTHR38011">
    <property type="entry name" value="DIHYDROFOLATE REDUCTASE FAMILY PROTEIN (AFU_ORTHOLOGUE AFUA_8G06820)"/>
    <property type="match status" value="1"/>
</dbReference>
<keyword evidence="3" id="KW-1185">Reference proteome</keyword>
<sequence>MRKIILYMQISLDGIVSDVNQWMTLSDEIVEDALESYDTVDTIVVGGNTYPSMAEYWQNAETSSDSDLERSVAKRINEMKKVVISRSQITNLVWNNSQQLVIDDSESFVREIKNLKNREGKNISVESGVKTWQLFLQHSLFDEMWLLVHPVVAVQGEKLFTHVETKFSLQLSDSKIYKNGVVGLHYQKIENS</sequence>
<dbReference type="Gene3D" id="3.40.430.10">
    <property type="entry name" value="Dihydrofolate Reductase, subunit A"/>
    <property type="match status" value="1"/>
</dbReference>
<proteinExistence type="predicted"/>
<reference evidence="2 3" key="1">
    <citation type="submission" date="2019-03" db="EMBL/GenBank/DDBJ databases">
        <title>This is whole genome sequence of Paenibacillus sp MS74 strain.</title>
        <authorList>
            <person name="Trinh H.N."/>
        </authorList>
    </citation>
    <scope>NUCLEOTIDE SEQUENCE [LARGE SCALE GENOMIC DNA]</scope>
    <source>
        <strain evidence="2 3">MS74</strain>
    </source>
</reference>
<evidence type="ECO:0000313" key="3">
    <source>
        <dbReference type="Proteomes" id="UP000295636"/>
    </source>
</evidence>
<dbReference type="GO" id="GO:0009231">
    <property type="term" value="P:riboflavin biosynthetic process"/>
    <property type="evidence" value="ECO:0007669"/>
    <property type="project" value="InterPro"/>
</dbReference>
<gene>
    <name evidence="2" type="ORF">E1757_34520</name>
</gene>
<dbReference type="InterPro" id="IPR024072">
    <property type="entry name" value="DHFR-like_dom_sf"/>
</dbReference>
<dbReference type="OrthoDB" id="195113at2"/>
<protein>
    <submittedName>
        <fullName evidence="2">Deaminase</fullName>
    </submittedName>
</protein>
<name>A0A4R5K8E2_9BACL</name>